<feature type="transmembrane region" description="Helical" evidence="5">
    <location>
        <begin position="392"/>
        <end position="410"/>
    </location>
</feature>
<keyword evidence="3 5" id="KW-1133">Transmembrane helix</keyword>
<dbReference type="PANTHER" id="PTHR37422:SF13">
    <property type="entry name" value="LIPOPOLYSACCHARIDE BIOSYNTHESIS PROTEIN PA4999-RELATED"/>
    <property type="match status" value="1"/>
</dbReference>
<evidence type="ECO:0000256" key="3">
    <source>
        <dbReference type="ARBA" id="ARBA00022989"/>
    </source>
</evidence>
<feature type="transmembrane region" description="Helical" evidence="5">
    <location>
        <begin position="104"/>
        <end position="123"/>
    </location>
</feature>
<evidence type="ECO:0000259" key="6">
    <source>
        <dbReference type="Pfam" id="PF04932"/>
    </source>
</evidence>
<feature type="transmembrane region" description="Helical" evidence="5">
    <location>
        <begin position="76"/>
        <end position="92"/>
    </location>
</feature>
<evidence type="ECO:0000256" key="5">
    <source>
        <dbReference type="SAM" id="Phobius"/>
    </source>
</evidence>
<keyword evidence="4 5" id="KW-0472">Membrane</keyword>
<feature type="transmembrane region" description="Helical" evidence="5">
    <location>
        <begin position="44"/>
        <end position="64"/>
    </location>
</feature>
<dbReference type="GO" id="GO:0016874">
    <property type="term" value="F:ligase activity"/>
    <property type="evidence" value="ECO:0007669"/>
    <property type="project" value="UniProtKB-KW"/>
</dbReference>
<keyword evidence="8" id="KW-1185">Reference proteome</keyword>
<feature type="transmembrane region" description="Helical" evidence="5">
    <location>
        <begin position="207"/>
        <end position="227"/>
    </location>
</feature>
<reference evidence="7 8" key="1">
    <citation type="submission" date="2021-07" db="EMBL/GenBank/DDBJ databases">
        <title>Flavobacterium WSW3-B6 sp.nov, isolated from seaweed.</title>
        <authorList>
            <person name="Muhammad N."/>
            <person name="Ho H."/>
            <person name="Lee Y.-J."/>
            <person name="Nguyen T."/>
            <person name="Ho J."/>
            <person name="Kim S.-G."/>
        </authorList>
    </citation>
    <scope>NUCLEOTIDE SEQUENCE [LARGE SCALE GENOMIC DNA]</scope>
    <source>
        <strain evidence="7 8">WSW3-B6</strain>
    </source>
</reference>
<dbReference type="PANTHER" id="PTHR37422">
    <property type="entry name" value="TEICHURONIC ACID BIOSYNTHESIS PROTEIN TUAE"/>
    <property type="match status" value="1"/>
</dbReference>
<name>A0ABX8VEJ8_9FLAO</name>
<dbReference type="RefSeq" id="WP_220641405.1">
    <property type="nucleotide sequence ID" value="NZ_CP080429.1"/>
</dbReference>
<dbReference type="EMBL" id="CP080429">
    <property type="protein sequence ID" value="QYJ69069.1"/>
    <property type="molecule type" value="Genomic_DNA"/>
</dbReference>
<feature type="transmembrane region" description="Helical" evidence="5">
    <location>
        <begin position="6"/>
        <end position="32"/>
    </location>
</feature>
<comment type="subcellular location">
    <subcellularLocation>
        <location evidence="1">Membrane</location>
        <topology evidence="1">Multi-pass membrane protein</topology>
    </subcellularLocation>
</comment>
<accession>A0ABX8VEJ8</accession>
<keyword evidence="7" id="KW-0436">Ligase</keyword>
<protein>
    <submittedName>
        <fullName evidence="7">O-antigen ligase family protein</fullName>
    </submittedName>
</protein>
<evidence type="ECO:0000256" key="2">
    <source>
        <dbReference type="ARBA" id="ARBA00022692"/>
    </source>
</evidence>
<feature type="transmembrane region" description="Helical" evidence="5">
    <location>
        <begin position="143"/>
        <end position="160"/>
    </location>
</feature>
<dbReference type="InterPro" id="IPR051533">
    <property type="entry name" value="WaaL-like"/>
</dbReference>
<evidence type="ECO:0000256" key="1">
    <source>
        <dbReference type="ARBA" id="ARBA00004141"/>
    </source>
</evidence>
<keyword evidence="2 5" id="KW-0812">Transmembrane</keyword>
<dbReference type="InterPro" id="IPR007016">
    <property type="entry name" value="O-antigen_ligase-rel_domated"/>
</dbReference>
<dbReference type="Proteomes" id="UP000825381">
    <property type="component" value="Chromosome"/>
</dbReference>
<feature type="transmembrane region" description="Helical" evidence="5">
    <location>
        <begin position="366"/>
        <end position="385"/>
    </location>
</feature>
<dbReference type="Pfam" id="PF04932">
    <property type="entry name" value="Wzy_C"/>
    <property type="match status" value="1"/>
</dbReference>
<evidence type="ECO:0000256" key="4">
    <source>
        <dbReference type="ARBA" id="ARBA00023136"/>
    </source>
</evidence>
<feature type="domain" description="O-antigen ligase-related" evidence="6">
    <location>
        <begin position="170"/>
        <end position="349"/>
    </location>
</feature>
<feature type="transmembrane region" description="Helical" evidence="5">
    <location>
        <begin position="172"/>
        <end position="201"/>
    </location>
</feature>
<evidence type="ECO:0000313" key="8">
    <source>
        <dbReference type="Proteomes" id="UP000825381"/>
    </source>
</evidence>
<sequence>MLVFFISAALLTIPLAYVYNSITLILFVLYTFLSFSNKNIKLRLPLLPVMLLFLLMAVSLTWSVDPKSTLKALGREAPLLFIPLAFCFNQPLSRKALLKVLENYSLGITVFALFLLGRALFRYNDGASADVFFYHELATNDINAIYLSVLVSTALMYVLCKKRKTVFGYFLLVFLLVFLFLLSSKVIIITNVLLIALYYIFYSGLTVRGRIAALVMLMGITVAIGYYGKIKERIAAEFTYSEANPMEEGVHKVTLKEAWTRTDFNANDYLNGTAFRVYQVRVFTEMLDEDPVLFTGYGLNASCYKVEEQGMEHNLVHGSEDGIVYNKLNFHNQYVQAFADLGVFGFLLVVIMLLVNLKNGFKKKDFVHIAFGIVMISLFLTESFLWRQRGVVFFTMFYCIFNTALLTGITDKK</sequence>
<proteinExistence type="predicted"/>
<gene>
    <name evidence="7" type="ORF">K1I41_04050</name>
</gene>
<evidence type="ECO:0000313" key="7">
    <source>
        <dbReference type="EMBL" id="QYJ69069.1"/>
    </source>
</evidence>
<organism evidence="7 8">
    <name type="scientific">Flavobacterium litorale</name>
    <dbReference type="NCBI Taxonomy" id="2856519"/>
    <lineage>
        <taxon>Bacteria</taxon>
        <taxon>Pseudomonadati</taxon>
        <taxon>Bacteroidota</taxon>
        <taxon>Flavobacteriia</taxon>
        <taxon>Flavobacteriales</taxon>
        <taxon>Flavobacteriaceae</taxon>
        <taxon>Flavobacterium</taxon>
    </lineage>
</organism>
<feature type="transmembrane region" description="Helical" evidence="5">
    <location>
        <begin position="334"/>
        <end position="354"/>
    </location>
</feature>